<evidence type="ECO:0000256" key="2">
    <source>
        <dbReference type="SAM" id="MobiDB-lite"/>
    </source>
</evidence>
<evidence type="ECO:0000313" key="3">
    <source>
        <dbReference type="EMBL" id="VDL18678.1"/>
    </source>
</evidence>
<reference evidence="3 4" key="2">
    <citation type="submission" date="2018-11" db="EMBL/GenBank/DDBJ databases">
        <authorList>
            <consortium name="Pathogen Informatics"/>
        </authorList>
    </citation>
    <scope>NUCLEOTIDE SEQUENCE [LARGE SCALE GENOMIC DNA]</scope>
</reference>
<evidence type="ECO:0000313" key="5">
    <source>
        <dbReference type="WBParaSite" id="HDID_0000121601-mRNA-1"/>
    </source>
</evidence>
<evidence type="ECO:0000256" key="1">
    <source>
        <dbReference type="SAM" id="Coils"/>
    </source>
</evidence>
<dbReference type="WBParaSite" id="HDID_0000121601-mRNA-1">
    <property type="protein sequence ID" value="HDID_0000121601-mRNA-1"/>
    <property type="gene ID" value="HDID_0000121601"/>
</dbReference>
<feature type="region of interest" description="Disordered" evidence="2">
    <location>
        <begin position="44"/>
        <end position="73"/>
    </location>
</feature>
<feature type="compositionally biased region" description="Polar residues" evidence="2">
    <location>
        <begin position="51"/>
        <end position="70"/>
    </location>
</feature>
<dbReference type="Proteomes" id="UP000274504">
    <property type="component" value="Unassembled WGS sequence"/>
</dbReference>
<organism evidence="5">
    <name type="scientific">Hymenolepis diminuta</name>
    <name type="common">Rat tapeworm</name>
    <dbReference type="NCBI Taxonomy" id="6216"/>
    <lineage>
        <taxon>Eukaryota</taxon>
        <taxon>Metazoa</taxon>
        <taxon>Spiralia</taxon>
        <taxon>Lophotrochozoa</taxon>
        <taxon>Platyhelminthes</taxon>
        <taxon>Cestoda</taxon>
        <taxon>Eucestoda</taxon>
        <taxon>Cyclophyllidea</taxon>
        <taxon>Hymenolepididae</taxon>
        <taxon>Hymenolepis</taxon>
    </lineage>
</organism>
<dbReference type="OrthoDB" id="6286820at2759"/>
<accession>A0A158QCB1</accession>
<evidence type="ECO:0000313" key="4">
    <source>
        <dbReference type="Proteomes" id="UP000274504"/>
    </source>
</evidence>
<reference evidence="5" key="1">
    <citation type="submission" date="2016-04" db="UniProtKB">
        <authorList>
            <consortium name="WormBaseParasite"/>
        </authorList>
    </citation>
    <scope>IDENTIFICATION</scope>
</reference>
<feature type="coiled-coil region" evidence="1">
    <location>
        <begin position="140"/>
        <end position="188"/>
    </location>
</feature>
<gene>
    <name evidence="3" type="ORF">HDID_LOCUS1217</name>
</gene>
<dbReference type="EMBL" id="UYSG01000209">
    <property type="protein sequence ID" value="VDL18678.1"/>
    <property type="molecule type" value="Genomic_DNA"/>
</dbReference>
<keyword evidence="1" id="KW-0175">Coiled coil</keyword>
<name>A0A158QCB1_HYMDI</name>
<dbReference type="AlphaFoldDB" id="A0A158QCB1"/>
<protein>
    <submittedName>
        <fullName evidence="5">DUF4515 domain-containing protein</fullName>
    </submittedName>
</protein>
<feature type="region of interest" description="Disordered" evidence="2">
    <location>
        <begin position="323"/>
        <end position="342"/>
    </location>
</feature>
<sequence>MNDSTLYQYSWKIGKQSELPNPETLPSEDVAINTDVSMNELPSCETERNDTASSDGNALTDFSSSPTFSPNDELEELERSVIDMERYVDELQFELLKFRQADEAKRTSLVQKSPPFEEFLKDLHSIIGSLEAHKTDYALVADTQTENVKLRERLLKLTNENEQLRNKIDELKQTHENELKSIQTANDEKIASMRKEYEEKLEWQAKEFNQIIEKERAGIAMQREIWSEEKATLLVEHASELAAIMKTKDQKSVQEEEPDFRAEIMRQERNYRYLKMWTFVIKIFSQCFHLQINEVQNQAQVQVAQLQDKIERLLMNSRLPGRLSEQRSSFGGQPPINQRPPQPTEIAIQKLRKTPVNSAVVQPQAQDGPLGIGKKQAYFPQSTETAAEIVKNKSLKVAAVPPVLVMSEGPHPLLDNSSNSSGGKRGGDFVELSNSKLCKSGDLMAFRYSARPSYFQLAPMNTQKIDVMPTDEWFDFTQPQAHFEGIEEQNQGQVPGDLQVSMHVAQPQSLQPQQQTVFGSKKRHLFTVHSGNS</sequence>
<proteinExistence type="predicted"/>